<dbReference type="GO" id="GO:0005525">
    <property type="term" value="F:GTP binding"/>
    <property type="evidence" value="ECO:0007669"/>
    <property type="project" value="UniProtKB-KW"/>
</dbReference>
<evidence type="ECO:0008006" key="8">
    <source>
        <dbReference type="Google" id="ProtNLM"/>
    </source>
</evidence>
<keyword evidence="7" id="KW-1185">Reference proteome</keyword>
<evidence type="ECO:0000256" key="5">
    <source>
        <dbReference type="RuleBase" id="RU003925"/>
    </source>
</evidence>
<keyword evidence="4" id="KW-0460">Magnesium</keyword>
<dbReference type="Gene3D" id="3.40.50.300">
    <property type="entry name" value="P-loop containing nucleotide triphosphate hydrolases"/>
    <property type="match status" value="1"/>
</dbReference>
<dbReference type="NCBIfam" id="TIGR00231">
    <property type="entry name" value="small_GTP"/>
    <property type="match status" value="1"/>
</dbReference>
<dbReference type="AlphaFoldDB" id="A0A016SCX5"/>
<feature type="binding site" evidence="4">
    <location>
        <position position="44"/>
    </location>
    <ligand>
        <name>Mg(2+)</name>
        <dbReference type="ChEBI" id="CHEBI:18420"/>
    </ligand>
</feature>
<dbReference type="GO" id="GO:0003924">
    <property type="term" value="F:GTPase activity"/>
    <property type="evidence" value="ECO:0007669"/>
    <property type="project" value="InterPro"/>
</dbReference>
<dbReference type="InterPro" id="IPR027417">
    <property type="entry name" value="P-loop_NTPase"/>
</dbReference>
<proteinExistence type="inferred from homology"/>
<evidence type="ECO:0000313" key="6">
    <source>
        <dbReference type="EMBL" id="EYB88129.1"/>
    </source>
</evidence>
<dbReference type="OrthoDB" id="5811251at2759"/>
<dbReference type="SMART" id="SM00177">
    <property type="entry name" value="ARF"/>
    <property type="match status" value="1"/>
</dbReference>
<gene>
    <name evidence="6" type="primary">Acey_s0252.g234</name>
    <name evidence="6" type="ORF">Y032_0252g234</name>
</gene>
<accession>A0A016SCX5</accession>
<keyword evidence="4" id="KW-0479">Metal-binding</keyword>
<evidence type="ECO:0000256" key="2">
    <source>
        <dbReference type="ARBA" id="ARBA00023134"/>
    </source>
</evidence>
<feature type="binding site" evidence="4">
    <location>
        <position position="61"/>
    </location>
    <ligand>
        <name>Mg(2+)</name>
        <dbReference type="ChEBI" id="CHEBI:18420"/>
    </ligand>
</feature>
<keyword evidence="2 3" id="KW-0342">GTP-binding</keyword>
<reference evidence="7" key="1">
    <citation type="journal article" date="2015" name="Nat. Genet.">
        <title>The genome and transcriptome of the zoonotic hookworm Ancylostoma ceylanicum identify infection-specific gene families.</title>
        <authorList>
            <person name="Schwarz E.M."/>
            <person name="Hu Y."/>
            <person name="Antoshechkin I."/>
            <person name="Miller M.M."/>
            <person name="Sternberg P.W."/>
            <person name="Aroian R.V."/>
        </authorList>
    </citation>
    <scope>NUCLEOTIDE SEQUENCE</scope>
    <source>
        <strain evidence="7">HY135</strain>
    </source>
</reference>
<dbReference type="Pfam" id="PF00025">
    <property type="entry name" value="Arf"/>
    <property type="match status" value="1"/>
</dbReference>
<organism evidence="6 7">
    <name type="scientific">Ancylostoma ceylanicum</name>
    <dbReference type="NCBI Taxonomy" id="53326"/>
    <lineage>
        <taxon>Eukaryota</taxon>
        <taxon>Metazoa</taxon>
        <taxon>Ecdysozoa</taxon>
        <taxon>Nematoda</taxon>
        <taxon>Chromadorea</taxon>
        <taxon>Rhabditida</taxon>
        <taxon>Rhabditina</taxon>
        <taxon>Rhabditomorpha</taxon>
        <taxon>Strongyloidea</taxon>
        <taxon>Ancylostomatidae</taxon>
        <taxon>Ancylostomatinae</taxon>
        <taxon>Ancylostoma</taxon>
    </lineage>
</organism>
<evidence type="ECO:0000256" key="1">
    <source>
        <dbReference type="ARBA" id="ARBA00022741"/>
    </source>
</evidence>
<dbReference type="PANTHER" id="PTHR11711">
    <property type="entry name" value="ADP RIBOSYLATION FACTOR-RELATED"/>
    <property type="match status" value="1"/>
</dbReference>
<name>A0A016SCX5_9BILA</name>
<comment type="similarity">
    <text evidence="5">Belongs to the small GTPase superfamily. Arf family.</text>
</comment>
<comment type="caution">
    <text evidence="6">The sequence shown here is derived from an EMBL/GenBank/DDBJ whole genome shotgun (WGS) entry which is preliminary data.</text>
</comment>
<evidence type="ECO:0000313" key="7">
    <source>
        <dbReference type="Proteomes" id="UP000024635"/>
    </source>
</evidence>
<dbReference type="InterPro" id="IPR006689">
    <property type="entry name" value="Small_GTPase_ARF/SAR"/>
</dbReference>
<dbReference type="SUPFAM" id="SSF52540">
    <property type="entry name" value="P-loop containing nucleoside triphosphate hydrolases"/>
    <property type="match status" value="1"/>
</dbReference>
<feature type="binding site" evidence="3">
    <location>
        <position position="83"/>
    </location>
    <ligand>
        <name>GTP</name>
        <dbReference type="ChEBI" id="CHEBI:37565"/>
    </ligand>
</feature>
<dbReference type="InterPro" id="IPR024156">
    <property type="entry name" value="Small_GTPase_ARF"/>
</dbReference>
<dbReference type="InterPro" id="IPR005225">
    <property type="entry name" value="Small_GTP-bd"/>
</dbReference>
<keyword evidence="1 3" id="KW-0547">Nucleotide-binding</keyword>
<dbReference type="PRINTS" id="PR00328">
    <property type="entry name" value="SAR1GTPBP"/>
</dbReference>
<dbReference type="STRING" id="53326.A0A016SCX5"/>
<feature type="binding site" evidence="3">
    <location>
        <begin position="37"/>
        <end position="44"/>
    </location>
    <ligand>
        <name>GTP</name>
        <dbReference type="ChEBI" id="CHEBI:37565"/>
    </ligand>
</feature>
<evidence type="ECO:0000256" key="3">
    <source>
        <dbReference type="PIRSR" id="PIRSR606689-1"/>
    </source>
</evidence>
<dbReference type="Proteomes" id="UP000024635">
    <property type="component" value="Unassembled WGS sequence"/>
</dbReference>
<protein>
    <recommendedName>
        <fullName evidence="8">ADP-ribosylation factor family protein</fullName>
    </recommendedName>
</protein>
<dbReference type="GO" id="GO:0046872">
    <property type="term" value="F:metal ion binding"/>
    <property type="evidence" value="ECO:0007669"/>
    <property type="project" value="UniProtKB-KW"/>
</dbReference>
<dbReference type="EMBL" id="JARK01001588">
    <property type="protein sequence ID" value="EYB88129.1"/>
    <property type="molecule type" value="Genomic_DNA"/>
</dbReference>
<sequence>MRHWEIALVTVTDMGGVISRVRYWLLGPIFCRVLMVGLHNAGKSTVLCKLKSGDVEAVTRTAGFNVETVDYRDVSFTIWDIGGNQKVRHIWKHYYVNVKVIVVTHQRFDFFAMLYEFTSSNCDHF</sequence>
<evidence type="ECO:0000256" key="4">
    <source>
        <dbReference type="PIRSR" id="PIRSR606689-2"/>
    </source>
</evidence>